<sequence>MFNVFYFEKFLLGKRVLCPVKIGVVFKRRLTEINSINKFFTTQWPAIASNRTFFAVKQHELRRIYALNNVHMYWIRLFSKNSFVFTNKQETSLRMLSEPARTGYSPWIAFLRESFKKTSGNFKEITKQCSNIWKTMSQEERQVYEDMSLRSKLQAARTYKHWVTSLSPKEIVEENRLRNQLKKQGKKNMLQIKDPRKPKRPATSFLLYCAYARSRPDFVEKYAEGETKLTNQMKILSKNWAIMGDEEKKEFIDKAMDNKARYQRELEIYQKL</sequence>
<protein>
    <submittedName>
        <fullName evidence="1">Uncharacterized protein</fullName>
    </submittedName>
</protein>
<evidence type="ECO:0000313" key="2">
    <source>
        <dbReference type="Proteomes" id="UP000768646"/>
    </source>
</evidence>
<dbReference type="EMBL" id="JABTEG010000006">
    <property type="protein sequence ID" value="KAG4304760.1"/>
    <property type="molecule type" value="Genomic_DNA"/>
</dbReference>
<organism evidence="1 2">
    <name type="scientific">Pneumocystis oryctolagi</name>
    <dbReference type="NCBI Taxonomy" id="42067"/>
    <lineage>
        <taxon>Eukaryota</taxon>
        <taxon>Fungi</taxon>
        <taxon>Dikarya</taxon>
        <taxon>Ascomycota</taxon>
        <taxon>Taphrinomycotina</taxon>
        <taxon>Pneumocystomycetes</taxon>
        <taxon>Pneumocystaceae</taxon>
        <taxon>Pneumocystis</taxon>
    </lineage>
</organism>
<name>A0ACB7CBB7_9ASCO</name>
<evidence type="ECO:0000313" key="1">
    <source>
        <dbReference type="EMBL" id="KAG4304760.1"/>
    </source>
</evidence>
<keyword evidence="2" id="KW-1185">Reference proteome</keyword>
<gene>
    <name evidence="1" type="ORF">PORY_001813</name>
</gene>
<dbReference type="Proteomes" id="UP000768646">
    <property type="component" value="Unassembled WGS sequence"/>
</dbReference>
<proteinExistence type="predicted"/>
<accession>A0ACB7CBB7</accession>
<comment type="caution">
    <text evidence="1">The sequence shown here is derived from an EMBL/GenBank/DDBJ whole genome shotgun (WGS) entry which is preliminary data.</text>
</comment>
<reference evidence="1 2" key="1">
    <citation type="journal article" date="2021" name="Commun. Biol.">
        <title>Genomic insights into the host specific adaptation of the Pneumocystis genus.</title>
        <authorList>
            <person name="Cisse O.H."/>
            <person name="Ma L."/>
            <person name="Dekker J.P."/>
            <person name="Khil P.P."/>
            <person name="Youn J.-H."/>
            <person name="Brenchley J.M."/>
            <person name="Blair R."/>
            <person name="Pahar B."/>
            <person name="Chabe M."/>
            <person name="Van Rompay K.K.A."/>
            <person name="Keesler R."/>
            <person name="Sukura A."/>
            <person name="Hirsch V."/>
            <person name="Kutty G."/>
            <person name="Liu Y."/>
            <person name="Peng L."/>
            <person name="Chen J."/>
            <person name="Song J."/>
            <person name="Weissenbacher-Lang C."/>
            <person name="Xu J."/>
            <person name="Upham N.S."/>
            <person name="Stajich J.E."/>
            <person name="Cuomo C.A."/>
            <person name="Cushion M.T."/>
            <person name="Kovacs J.A."/>
        </authorList>
    </citation>
    <scope>NUCLEOTIDE SEQUENCE [LARGE SCALE GENOMIC DNA]</scope>
    <source>
        <strain evidence="1 2">RABM</strain>
    </source>
</reference>